<dbReference type="PANTHER" id="PTHR33204">
    <property type="entry name" value="TRANSCRIPTIONAL REGULATOR, MARR FAMILY"/>
    <property type="match status" value="1"/>
</dbReference>
<dbReference type="PROSITE" id="PS51118">
    <property type="entry name" value="HTH_HXLR"/>
    <property type="match status" value="1"/>
</dbReference>
<dbReference type="GO" id="GO:0003677">
    <property type="term" value="F:DNA binding"/>
    <property type="evidence" value="ECO:0007669"/>
    <property type="project" value="UniProtKB-KW"/>
</dbReference>
<dbReference type="InterPro" id="IPR036388">
    <property type="entry name" value="WH-like_DNA-bd_sf"/>
</dbReference>
<dbReference type="AlphaFoldDB" id="A0A4R2JB05"/>
<evidence type="ECO:0000256" key="3">
    <source>
        <dbReference type="ARBA" id="ARBA00023163"/>
    </source>
</evidence>
<evidence type="ECO:0000313" key="6">
    <source>
        <dbReference type="Proteomes" id="UP000295680"/>
    </source>
</evidence>
<keyword evidence="2" id="KW-0238">DNA-binding</keyword>
<evidence type="ECO:0000256" key="1">
    <source>
        <dbReference type="ARBA" id="ARBA00023015"/>
    </source>
</evidence>
<evidence type="ECO:0000313" key="5">
    <source>
        <dbReference type="EMBL" id="TCO55072.1"/>
    </source>
</evidence>
<keyword evidence="1" id="KW-0805">Transcription regulation</keyword>
<dbReference type="Pfam" id="PF02036">
    <property type="entry name" value="SCP2"/>
    <property type="match status" value="1"/>
</dbReference>
<dbReference type="SUPFAM" id="SSF46785">
    <property type="entry name" value="Winged helix' DNA-binding domain"/>
    <property type="match status" value="1"/>
</dbReference>
<feature type="domain" description="HTH hxlR-type" evidence="4">
    <location>
        <begin position="10"/>
        <end position="108"/>
    </location>
</feature>
<dbReference type="InterPro" id="IPR011991">
    <property type="entry name" value="ArsR-like_HTH"/>
</dbReference>
<dbReference type="Gene3D" id="1.10.10.10">
    <property type="entry name" value="Winged helix-like DNA-binding domain superfamily/Winged helix DNA-binding domain"/>
    <property type="match status" value="1"/>
</dbReference>
<sequence>MSDRSYDEPCGIARALDMIGQRWALLVVRELLYGPKRFTDLRAGLPTASQNVLSQRLRELEDNGLVVRRRLGPPANAWVYDLTDRGRALEPVLIELGRWGSLTPLVSTAGMSVFAFVLALKTTFRPDLAGEVGGHYELRVEDDRFHAEIADGRVAFTRGAAADPDVVIEGTVAVLRSIVFGGRPVADAIRAGHVRIEGDGEAAARFLAVFPRPS</sequence>
<evidence type="ECO:0000259" key="4">
    <source>
        <dbReference type="PROSITE" id="PS51118"/>
    </source>
</evidence>
<keyword evidence="3" id="KW-0804">Transcription</keyword>
<dbReference type="EMBL" id="SLWS01000008">
    <property type="protein sequence ID" value="TCO55072.1"/>
    <property type="molecule type" value="Genomic_DNA"/>
</dbReference>
<organism evidence="5 6">
    <name type="scientific">Actinocrispum wychmicini</name>
    <dbReference type="NCBI Taxonomy" id="1213861"/>
    <lineage>
        <taxon>Bacteria</taxon>
        <taxon>Bacillati</taxon>
        <taxon>Actinomycetota</taxon>
        <taxon>Actinomycetes</taxon>
        <taxon>Pseudonocardiales</taxon>
        <taxon>Pseudonocardiaceae</taxon>
        <taxon>Actinocrispum</taxon>
    </lineage>
</organism>
<dbReference type="InterPro" id="IPR002577">
    <property type="entry name" value="HTH_HxlR"/>
</dbReference>
<dbReference type="SUPFAM" id="SSF55718">
    <property type="entry name" value="SCP-like"/>
    <property type="match status" value="1"/>
</dbReference>
<comment type="caution">
    <text evidence="5">The sequence shown here is derived from an EMBL/GenBank/DDBJ whole genome shotgun (WGS) entry which is preliminary data.</text>
</comment>
<proteinExistence type="predicted"/>
<gene>
    <name evidence="5" type="ORF">EV192_108360</name>
</gene>
<dbReference type="RefSeq" id="WP_243727261.1">
    <property type="nucleotide sequence ID" value="NZ_SLWS01000008.1"/>
</dbReference>
<dbReference type="InterPro" id="IPR036390">
    <property type="entry name" value="WH_DNA-bd_sf"/>
</dbReference>
<protein>
    <submittedName>
        <fullName evidence="5">HxlR family transcriptional regulator</fullName>
    </submittedName>
</protein>
<reference evidence="5 6" key="1">
    <citation type="submission" date="2019-03" db="EMBL/GenBank/DDBJ databases">
        <title>Genomic Encyclopedia of Type Strains, Phase IV (KMG-IV): sequencing the most valuable type-strain genomes for metagenomic binning, comparative biology and taxonomic classification.</title>
        <authorList>
            <person name="Goeker M."/>
        </authorList>
    </citation>
    <scope>NUCLEOTIDE SEQUENCE [LARGE SCALE GENOMIC DNA]</scope>
    <source>
        <strain evidence="5 6">DSM 45934</strain>
    </source>
</reference>
<dbReference type="InterPro" id="IPR036527">
    <property type="entry name" value="SCP2_sterol-bd_dom_sf"/>
</dbReference>
<dbReference type="Proteomes" id="UP000295680">
    <property type="component" value="Unassembled WGS sequence"/>
</dbReference>
<name>A0A4R2JB05_9PSEU</name>
<dbReference type="PANTHER" id="PTHR33204:SF18">
    <property type="entry name" value="TRANSCRIPTIONAL REGULATORY PROTEIN"/>
    <property type="match status" value="1"/>
</dbReference>
<dbReference type="CDD" id="cd00090">
    <property type="entry name" value="HTH_ARSR"/>
    <property type="match status" value="1"/>
</dbReference>
<dbReference type="Gene3D" id="3.30.1050.10">
    <property type="entry name" value="SCP2 sterol-binding domain"/>
    <property type="match status" value="1"/>
</dbReference>
<keyword evidence="6" id="KW-1185">Reference proteome</keyword>
<accession>A0A4R2JB05</accession>
<dbReference type="Pfam" id="PF01638">
    <property type="entry name" value="HxlR"/>
    <property type="match status" value="1"/>
</dbReference>
<dbReference type="InterPro" id="IPR003033">
    <property type="entry name" value="SCP2_sterol-bd_dom"/>
</dbReference>
<evidence type="ECO:0000256" key="2">
    <source>
        <dbReference type="ARBA" id="ARBA00023125"/>
    </source>
</evidence>